<protein>
    <submittedName>
        <fullName evidence="3">MerR family transcriptional regulator</fullName>
    </submittedName>
</protein>
<keyword evidence="1" id="KW-0238">DNA-binding</keyword>
<dbReference type="Proteomes" id="UP001428817">
    <property type="component" value="Unassembled WGS sequence"/>
</dbReference>
<dbReference type="CDD" id="cd01282">
    <property type="entry name" value="HTH_MerR-like_sg3"/>
    <property type="match status" value="1"/>
</dbReference>
<dbReference type="PRINTS" id="PR00040">
    <property type="entry name" value="HTHMERR"/>
</dbReference>
<dbReference type="RefSeq" id="WP_185060714.1">
    <property type="nucleotide sequence ID" value="NZ_BAABJP010000067.1"/>
</dbReference>
<evidence type="ECO:0000313" key="3">
    <source>
        <dbReference type="EMBL" id="GAA5175629.1"/>
    </source>
</evidence>
<dbReference type="PROSITE" id="PS00552">
    <property type="entry name" value="HTH_MERR_1"/>
    <property type="match status" value="1"/>
</dbReference>
<dbReference type="EMBL" id="BAABJP010000067">
    <property type="protein sequence ID" value="GAA5175629.1"/>
    <property type="molecule type" value="Genomic_DNA"/>
</dbReference>
<organism evidence="3 4">
    <name type="scientific">Pseudonocardia eucalypti</name>
    <dbReference type="NCBI Taxonomy" id="648755"/>
    <lineage>
        <taxon>Bacteria</taxon>
        <taxon>Bacillati</taxon>
        <taxon>Actinomycetota</taxon>
        <taxon>Actinomycetes</taxon>
        <taxon>Pseudonocardiales</taxon>
        <taxon>Pseudonocardiaceae</taxon>
        <taxon>Pseudonocardia</taxon>
    </lineage>
</organism>
<dbReference type="PANTHER" id="PTHR30204:SF93">
    <property type="entry name" value="HTH MERR-TYPE DOMAIN-CONTAINING PROTEIN"/>
    <property type="match status" value="1"/>
</dbReference>
<evidence type="ECO:0000259" key="2">
    <source>
        <dbReference type="PROSITE" id="PS50937"/>
    </source>
</evidence>
<sequence>MLIGELSRRTGVSPRLLRYYEERGLLTPERAGNSYRGYGEDAVPAVGRIRALLDAGLSTEVIRSLLPCAYGDPMRLEPCPELLRTLHTEVAALDGRIEALNRARGLLAGYLPG</sequence>
<gene>
    <name evidence="3" type="ORF">GCM10023321_82060</name>
</gene>
<dbReference type="PROSITE" id="PS50937">
    <property type="entry name" value="HTH_MERR_2"/>
    <property type="match status" value="1"/>
</dbReference>
<dbReference type="InterPro" id="IPR000551">
    <property type="entry name" value="MerR-type_HTH_dom"/>
</dbReference>
<proteinExistence type="predicted"/>
<evidence type="ECO:0000256" key="1">
    <source>
        <dbReference type="ARBA" id="ARBA00023125"/>
    </source>
</evidence>
<keyword evidence="4" id="KW-1185">Reference proteome</keyword>
<dbReference type="InterPro" id="IPR009061">
    <property type="entry name" value="DNA-bd_dom_put_sf"/>
</dbReference>
<dbReference type="SUPFAM" id="SSF46955">
    <property type="entry name" value="Putative DNA-binding domain"/>
    <property type="match status" value="1"/>
</dbReference>
<comment type="caution">
    <text evidence="3">The sequence shown here is derived from an EMBL/GenBank/DDBJ whole genome shotgun (WGS) entry which is preliminary data.</text>
</comment>
<dbReference type="Pfam" id="PF13411">
    <property type="entry name" value="MerR_1"/>
    <property type="match status" value="1"/>
</dbReference>
<evidence type="ECO:0000313" key="4">
    <source>
        <dbReference type="Proteomes" id="UP001428817"/>
    </source>
</evidence>
<dbReference type="InterPro" id="IPR047057">
    <property type="entry name" value="MerR_fam"/>
</dbReference>
<reference evidence="4" key="1">
    <citation type="journal article" date="2019" name="Int. J. Syst. Evol. Microbiol.">
        <title>The Global Catalogue of Microorganisms (GCM) 10K type strain sequencing project: providing services to taxonomists for standard genome sequencing and annotation.</title>
        <authorList>
            <consortium name="The Broad Institute Genomics Platform"/>
            <consortium name="The Broad Institute Genome Sequencing Center for Infectious Disease"/>
            <person name="Wu L."/>
            <person name="Ma J."/>
        </authorList>
    </citation>
    <scope>NUCLEOTIDE SEQUENCE [LARGE SCALE GENOMIC DNA]</scope>
    <source>
        <strain evidence="4">JCM 18303</strain>
    </source>
</reference>
<dbReference type="Gene3D" id="1.10.1660.10">
    <property type="match status" value="1"/>
</dbReference>
<name>A0ABP9RDE8_9PSEU</name>
<accession>A0ABP9RDE8</accession>
<dbReference type="PANTHER" id="PTHR30204">
    <property type="entry name" value="REDOX-CYCLING DRUG-SENSING TRANSCRIPTIONAL ACTIVATOR SOXR"/>
    <property type="match status" value="1"/>
</dbReference>
<dbReference type="SMART" id="SM00422">
    <property type="entry name" value="HTH_MERR"/>
    <property type="match status" value="1"/>
</dbReference>
<feature type="domain" description="HTH merR-type" evidence="2">
    <location>
        <begin position="1"/>
        <end position="68"/>
    </location>
</feature>